<dbReference type="Gene3D" id="1.10.1450.10">
    <property type="entry name" value="Tetraspanin"/>
    <property type="match status" value="1"/>
</dbReference>
<protein>
    <recommendedName>
        <fullName evidence="9">Tetraspanin</fullName>
    </recommendedName>
</protein>
<evidence type="ECO:0000256" key="2">
    <source>
        <dbReference type="ARBA" id="ARBA00022692"/>
    </source>
</evidence>
<organism evidence="7 8">
    <name type="scientific">Orchesella dallaii</name>
    <dbReference type="NCBI Taxonomy" id="48710"/>
    <lineage>
        <taxon>Eukaryota</taxon>
        <taxon>Metazoa</taxon>
        <taxon>Ecdysozoa</taxon>
        <taxon>Arthropoda</taxon>
        <taxon>Hexapoda</taxon>
        <taxon>Collembola</taxon>
        <taxon>Entomobryomorpha</taxon>
        <taxon>Entomobryoidea</taxon>
        <taxon>Orchesellidae</taxon>
        <taxon>Orchesellinae</taxon>
        <taxon>Orchesella</taxon>
    </lineage>
</organism>
<feature type="transmembrane region" description="Helical" evidence="5">
    <location>
        <begin position="136"/>
        <end position="158"/>
    </location>
</feature>
<accession>A0ABP1QEW9</accession>
<comment type="caution">
    <text evidence="7">The sequence shown here is derived from an EMBL/GenBank/DDBJ whole genome shotgun (WGS) entry which is preliminary data.</text>
</comment>
<keyword evidence="4 5" id="KW-0472">Membrane</keyword>
<feature type="chain" id="PRO_5045400097" description="Tetraspanin" evidence="6">
    <location>
        <begin position="21"/>
        <end position="168"/>
    </location>
</feature>
<dbReference type="SUPFAM" id="SSF48652">
    <property type="entry name" value="Tetraspanin"/>
    <property type="match status" value="1"/>
</dbReference>
<dbReference type="InterPro" id="IPR018499">
    <property type="entry name" value="Tetraspanin/Peripherin"/>
</dbReference>
<evidence type="ECO:0000256" key="4">
    <source>
        <dbReference type="ARBA" id="ARBA00023136"/>
    </source>
</evidence>
<evidence type="ECO:0000256" key="1">
    <source>
        <dbReference type="ARBA" id="ARBA00004141"/>
    </source>
</evidence>
<evidence type="ECO:0000313" key="8">
    <source>
        <dbReference type="Proteomes" id="UP001642540"/>
    </source>
</evidence>
<evidence type="ECO:0000256" key="3">
    <source>
        <dbReference type="ARBA" id="ARBA00022989"/>
    </source>
</evidence>
<feature type="signal peptide" evidence="6">
    <location>
        <begin position="1"/>
        <end position="20"/>
    </location>
</feature>
<dbReference type="PANTHER" id="PTHR19282">
    <property type="entry name" value="TETRASPANIN"/>
    <property type="match status" value="1"/>
</dbReference>
<reference evidence="7 8" key="1">
    <citation type="submission" date="2024-08" db="EMBL/GenBank/DDBJ databases">
        <authorList>
            <person name="Cucini C."/>
            <person name="Frati F."/>
        </authorList>
    </citation>
    <scope>NUCLEOTIDE SEQUENCE [LARGE SCALE GENOMIC DNA]</scope>
</reference>
<comment type="subcellular location">
    <subcellularLocation>
        <location evidence="1">Membrane</location>
        <topology evidence="1">Multi-pass membrane protein</topology>
    </subcellularLocation>
</comment>
<dbReference type="EMBL" id="CAXLJM020000033">
    <property type="protein sequence ID" value="CAL8100940.1"/>
    <property type="molecule type" value="Genomic_DNA"/>
</dbReference>
<keyword evidence="6" id="KW-0732">Signal</keyword>
<dbReference type="Proteomes" id="UP001642540">
    <property type="component" value="Unassembled WGS sequence"/>
</dbReference>
<sequence>MLYSVLVGLILVIQLGAAIAAYAFQDDVENVLRSGMEKTLDKYYVMDAVGHNDSVSSWNFMQHNLECCGVNNYTDWNLAKEAPVVGFVPESCCIGGAVGNCTNSITNGTDFDVASKEIYTQGCLHTYVQSFSIDRLGTVGIVLAVVQVMGVICACMMARSIRFSYETV</sequence>
<dbReference type="InterPro" id="IPR008952">
    <property type="entry name" value="Tetraspanin_EC2_sf"/>
</dbReference>
<dbReference type="CDD" id="cd03127">
    <property type="entry name" value="tetraspanin_LEL"/>
    <property type="match status" value="1"/>
</dbReference>
<keyword evidence="8" id="KW-1185">Reference proteome</keyword>
<keyword evidence="3 5" id="KW-1133">Transmembrane helix</keyword>
<evidence type="ECO:0000256" key="5">
    <source>
        <dbReference type="SAM" id="Phobius"/>
    </source>
</evidence>
<name>A0ABP1QEW9_9HEXA</name>
<evidence type="ECO:0000313" key="7">
    <source>
        <dbReference type="EMBL" id="CAL8100940.1"/>
    </source>
</evidence>
<dbReference type="PANTHER" id="PTHR19282:SF544">
    <property type="entry name" value="TETRASPANIN"/>
    <property type="match status" value="1"/>
</dbReference>
<gene>
    <name evidence="7" type="ORF">ODALV1_LOCUS10681</name>
</gene>
<evidence type="ECO:0000256" key="6">
    <source>
        <dbReference type="SAM" id="SignalP"/>
    </source>
</evidence>
<proteinExistence type="predicted"/>
<dbReference type="Pfam" id="PF00335">
    <property type="entry name" value="Tetraspanin"/>
    <property type="match status" value="1"/>
</dbReference>
<keyword evidence="2 5" id="KW-0812">Transmembrane</keyword>
<evidence type="ECO:0008006" key="9">
    <source>
        <dbReference type="Google" id="ProtNLM"/>
    </source>
</evidence>